<organism evidence="1 2">
    <name type="scientific">Pandoravirus japonicus</name>
    <dbReference type="NCBI Taxonomy" id="2823154"/>
    <lineage>
        <taxon>Viruses</taxon>
        <taxon>Pandoravirus</taxon>
    </lineage>
</organism>
<protein>
    <submittedName>
        <fullName evidence="1">Uncharacterized protein</fullName>
    </submittedName>
</protein>
<evidence type="ECO:0000313" key="2">
    <source>
        <dbReference type="Proteomes" id="UP001253637"/>
    </source>
</evidence>
<evidence type="ECO:0000313" key="1">
    <source>
        <dbReference type="EMBL" id="BCU03128.1"/>
    </source>
</evidence>
<reference evidence="1" key="1">
    <citation type="submission" date="2021-04" db="EMBL/GenBank/DDBJ databases">
        <title>Draft Genome Sequence of Pandoravirus japonicus, Isolated from the Sabaishi River of Niigata, Japan.</title>
        <authorList>
            <person name="Hosokawa N."/>
            <person name="Takahashi H."/>
            <person name="Aoki K."/>
            <person name="Takemura M."/>
        </authorList>
    </citation>
    <scope>NUCLEOTIDE SEQUENCE</scope>
</reference>
<dbReference type="Proteomes" id="UP001253637">
    <property type="component" value="Segment"/>
</dbReference>
<proteinExistence type="predicted"/>
<name>A0A811BMU1_9VIRU</name>
<dbReference type="EMBL" id="LC625835">
    <property type="protein sequence ID" value="BCU03128.1"/>
    <property type="molecule type" value="Genomic_DNA"/>
</dbReference>
<accession>A0A811BMU1</accession>
<sequence>MCFDMGVARLARHSRHRCPWPSPADTGTATIAAPFSDLPSLALEEVLWHHLVGEALAAAAIALADDENQDDDVTDVAVLRAWLASAYAPLYGMGEFWHAARRLVTAWPEIARSRLGLGDFAWRGVSPATHRAAGSITYVWARRRRGATTAAMRIGRVLARRVRHVMCVGERHWHVDPLFAALGIADGEVTYGNVTFHAAYDATGAAAWDIVRLFAEAHAREGALMIVDDGSGMHSVPPPLFDRAMHLGAHVVVTGQAAPTKAELDRLDRLAWVCSPDPYPKGLLQRDFATFAVTGVDAADLRALREKSVGDGTAYGTMVAQRRRDGAWDLQVMPYAPSSSSADAPSAEE</sequence>